<reference evidence="1 2" key="1">
    <citation type="submission" date="2017-06" db="EMBL/GenBank/DDBJ databases">
        <authorList>
            <person name="Kim H.J."/>
            <person name="Triplett B.A."/>
        </authorList>
    </citation>
    <scope>NUCLEOTIDE SEQUENCE [LARGE SCALE GENOMIC DNA]</scope>
    <source>
        <strain evidence="1 2">DSM 11445</strain>
    </source>
</reference>
<protein>
    <submittedName>
        <fullName evidence="1">Zinc-binding dehydrogenase</fullName>
    </submittedName>
</protein>
<name>A0A239K392_9RHOB</name>
<proteinExistence type="predicted"/>
<gene>
    <name evidence="1" type="ORF">SAMN04488078_106031</name>
</gene>
<accession>A0A239K392</accession>
<dbReference type="AlphaFoldDB" id="A0A239K392"/>
<dbReference type="EMBL" id="FZON01000060">
    <property type="protein sequence ID" value="SNT12531.1"/>
    <property type="molecule type" value="Genomic_DNA"/>
</dbReference>
<organism evidence="1 2">
    <name type="scientific">Antarctobacter heliothermus</name>
    <dbReference type="NCBI Taxonomy" id="74033"/>
    <lineage>
        <taxon>Bacteria</taxon>
        <taxon>Pseudomonadati</taxon>
        <taxon>Pseudomonadota</taxon>
        <taxon>Alphaproteobacteria</taxon>
        <taxon>Rhodobacterales</taxon>
        <taxon>Roseobacteraceae</taxon>
        <taxon>Antarctobacter</taxon>
    </lineage>
</organism>
<evidence type="ECO:0000313" key="1">
    <source>
        <dbReference type="EMBL" id="SNT12531.1"/>
    </source>
</evidence>
<evidence type="ECO:0000313" key="2">
    <source>
        <dbReference type="Proteomes" id="UP000198440"/>
    </source>
</evidence>
<sequence>MDLVKLKVWDWLPNGHATAFYSIGAMRRKHPEWFHEDLTTLFNMLAEGRIAPVVADIVPLLEVRRAHEQVEEGEVAGKLVLRVTDQ</sequence>
<dbReference type="Gene3D" id="3.90.180.10">
    <property type="entry name" value="Medium-chain alcohol dehydrogenases, catalytic domain"/>
    <property type="match status" value="1"/>
</dbReference>
<dbReference type="Pfam" id="PF13602">
    <property type="entry name" value="ADH_zinc_N_2"/>
    <property type="match status" value="1"/>
</dbReference>
<dbReference type="Proteomes" id="UP000198440">
    <property type="component" value="Unassembled WGS sequence"/>
</dbReference>